<keyword evidence="2" id="KW-0479">Metal-binding</keyword>
<dbReference type="InterPro" id="IPR000917">
    <property type="entry name" value="Sulfatase_N"/>
</dbReference>
<dbReference type="InterPro" id="IPR024607">
    <property type="entry name" value="Sulfatase_CS"/>
</dbReference>
<organism evidence="6 7">
    <name type="scientific">Cyclobacterium amurskyense</name>
    <dbReference type="NCBI Taxonomy" id="320787"/>
    <lineage>
        <taxon>Bacteria</taxon>
        <taxon>Pseudomonadati</taxon>
        <taxon>Bacteroidota</taxon>
        <taxon>Cytophagia</taxon>
        <taxon>Cytophagales</taxon>
        <taxon>Cyclobacteriaceae</taxon>
        <taxon>Cyclobacterium</taxon>
    </lineage>
</organism>
<dbReference type="InterPro" id="IPR050738">
    <property type="entry name" value="Sulfatase"/>
</dbReference>
<evidence type="ECO:0000313" key="7">
    <source>
        <dbReference type="Proteomes" id="UP000036520"/>
    </source>
</evidence>
<dbReference type="GO" id="GO:0046872">
    <property type="term" value="F:metal ion binding"/>
    <property type="evidence" value="ECO:0007669"/>
    <property type="project" value="UniProtKB-KW"/>
</dbReference>
<sequence length="506" mass="57718">MNTWRQMIFKQFKIALILTVFSSGINFGCNSKEPQRASPNILLIVSEDNSSDLGCYGNKLIHTPNLDKLSKNGVKFLNAYTTYAVCSPSRSSIFTGLYPHQNGQLGWATHYYALYSGIKVLPNYLKESGYRTGILGKVHVNPADRFDFDFSALPGSNFQKENLKDYAIQAKKFVNQSENPYFLMVNLPDAHLPFQNEVEGLPTLKVDRNNIKETLPFVGVNNERLLDQTEAYYNCMNRLDESIGMLLDSLGDMSNTCIIYLSDHGAQFSRGKLTNYEGGLKIPFIISYPEEIKETGSSKDELISVIDILPTVLDLAGISGDFNFPGRSLMDLFTKDGDVTSWRTYLGADGEGASPVFYYPRRSIRGERYKLIQNIDVGRGEFPAFSAYADPDFGSGATIEEIAASDERIRQAYERWRKPPEWELYDLQEDPWEFENLADKPELETVLVYMKEALSAWRRDTNDPFLSADKLRNYTFEMDSINNLYPDHSYRKVEGFKWDYLDYLNN</sequence>
<reference evidence="6 7" key="1">
    <citation type="submission" date="2015-07" db="EMBL/GenBank/DDBJ databases">
        <authorList>
            <person name="Kim K.M."/>
        </authorList>
    </citation>
    <scope>NUCLEOTIDE SEQUENCE [LARGE SCALE GENOMIC DNA]</scope>
    <source>
        <strain evidence="6 7">KCTC 12363</strain>
    </source>
</reference>
<dbReference type="Gene3D" id="3.40.720.10">
    <property type="entry name" value="Alkaline Phosphatase, subunit A"/>
    <property type="match status" value="1"/>
</dbReference>
<dbReference type="SUPFAM" id="SSF53649">
    <property type="entry name" value="Alkaline phosphatase-like"/>
    <property type="match status" value="1"/>
</dbReference>
<accession>A0A0H4P927</accession>
<dbReference type="PROSITE" id="PS00523">
    <property type="entry name" value="SULFATASE_1"/>
    <property type="match status" value="1"/>
</dbReference>
<dbReference type="AlphaFoldDB" id="A0A0H4P927"/>
<keyword evidence="4" id="KW-0106">Calcium</keyword>
<evidence type="ECO:0000259" key="5">
    <source>
        <dbReference type="Pfam" id="PF00884"/>
    </source>
</evidence>
<evidence type="ECO:0000256" key="4">
    <source>
        <dbReference type="ARBA" id="ARBA00022837"/>
    </source>
</evidence>
<dbReference type="Pfam" id="PF00884">
    <property type="entry name" value="Sulfatase"/>
    <property type="match status" value="1"/>
</dbReference>
<evidence type="ECO:0000313" key="6">
    <source>
        <dbReference type="EMBL" id="AKP49635.1"/>
    </source>
</evidence>
<evidence type="ECO:0000256" key="2">
    <source>
        <dbReference type="ARBA" id="ARBA00022723"/>
    </source>
</evidence>
<dbReference type="KEGG" id="camu:CA2015_0153"/>
<dbReference type="PANTHER" id="PTHR42693:SF53">
    <property type="entry name" value="ENDO-4-O-SULFATASE"/>
    <property type="match status" value="1"/>
</dbReference>
<keyword evidence="7" id="KW-1185">Reference proteome</keyword>
<dbReference type="Proteomes" id="UP000036520">
    <property type="component" value="Chromosome"/>
</dbReference>
<keyword evidence="3" id="KW-0378">Hydrolase</keyword>
<dbReference type="GO" id="GO:0004065">
    <property type="term" value="F:arylsulfatase activity"/>
    <property type="evidence" value="ECO:0007669"/>
    <property type="project" value="TreeGrafter"/>
</dbReference>
<proteinExistence type="inferred from homology"/>
<dbReference type="PANTHER" id="PTHR42693">
    <property type="entry name" value="ARYLSULFATASE FAMILY MEMBER"/>
    <property type="match status" value="1"/>
</dbReference>
<dbReference type="InterPro" id="IPR017850">
    <property type="entry name" value="Alkaline_phosphatase_core_sf"/>
</dbReference>
<comment type="similarity">
    <text evidence="1">Belongs to the sulfatase family.</text>
</comment>
<dbReference type="CDD" id="cd16027">
    <property type="entry name" value="SGSH"/>
    <property type="match status" value="1"/>
</dbReference>
<dbReference type="STRING" id="320787.CA2015_0153"/>
<gene>
    <name evidence="6" type="ORF">CA2015_0153</name>
</gene>
<evidence type="ECO:0000256" key="3">
    <source>
        <dbReference type="ARBA" id="ARBA00022801"/>
    </source>
</evidence>
<evidence type="ECO:0000256" key="1">
    <source>
        <dbReference type="ARBA" id="ARBA00008779"/>
    </source>
</evidence>
<name>A0A0H4P927_9BACT</name>
<protein>
    <submittedName>
        <fullName evidence="6">Arylsulfatase</fullName>
    </submittedName>
</protein>
<dbReference type="EMBL" id="CP012040">
    <property type="protein sequence ID" value="AKP49635.1"/>
    <property type="molecule type" value="Genomic_DNA"/>
</dbReference>
<feature type="domain" description="Sulfatase N-terminal" evidence="5">
    <location>
        <begin position="39"/>
        <end position="318"/>
    </location>
</feature>